<keyword evidence="4" id="KW-0904">Protein phosphatase</keyword>
<evidence type="ECO:0000256" key="1">
    <source>
        <dbReference type="ARBA" id="ARBA00008601"/>
    </source>
</evidence>
<dbReference type="PANTHER" id="PTHR10159">
    <property type="entry name" value="DUAL SPECIFICITY PROTEIN PHOSPHATASE"/>
    <property type="match status" value="1"/>
</dbReference>
<dbReference type="EC" id="3.1.3.48" evidence="2"/>
<dbReference type="GO" id="GO:0017017">
    <property type="term" value="F:MAP kinase tyrosine/serine/threonine phosphatase activity"/>
    <property type="evidence" value="ECO:0007669"/>
    <property type="project" value="TreeGrafter"/>
</dbReference>
<feature type="compositionally biased region" description="Polar residues" evidence="5">
    <location>
        <begin position="362"/>
        <end position="375"/>
    </location>
</feature>
<feature type="region of interest" description="Disordered" evidence="5">
    <location>
        <begin position="251"/>
        <end position="276"/>
    </location>
</feature>
<dbReference type="InterPro" id="IPR020422">
    <property type="entry name" value="TYR_PHOSPHATASE_DUAL_dom"/>
</dbReference>
<keyword evidence="3" id="KW-0378">Hydrolase</keyword>
<accession>A0A9W7T078</accession>
<dbReference type="Proteomes" id="UP001138500">
    <property type="component" value="Unassembled WGS sequence"/>
</dbReference>
<dbReference type="PANTHER" id="PTHR10159:SF519">
    <property type="entry name" value="DUAL SPECIFICITY PROTEIN PHOSPHATASE MPK3"/>
    <property type="match status" value="1"/>
</dbReference>
<evidence type="ECO:0000256" key="4">
    <source>
        <dbReference type="ARBA" id="ARBA00022912"/>
    </source>
</evidence>
<sequence>MSRQQEQTSDPSSGLSFAQGGHPPASDCADKLFYRFHQHTTSDSTATSASNESSPTTTASTVDDSSATDPSPGSSPESPPPSSRFADGKQRPRTSDDAKSSFFELQKQPPPRKGRNLKNLAVNTSRNPRTASTPSLPLQPAAAPGPMGIAAPCSDASPLASPVFVKPRSPPRRKPSNLGLTLLTPASSKAPPQEIRLSIPSTPAFGKPGTLRHFQSSPSLPLFPSLGSEAGLGAHATRRAAPLETILSPVDPVKSVQSAEEEEEQNFDVPLSREEKPEAYPDGPICVHEPFVDLYLEPTAEQCRKYDVVMNVANEVRNPLLQHTQSVNDEPDIRIDGGGGIQYAPKRPDLLASKEENDLSRDSPTTPKATSSESGFAQRCDEPAPESEPEYIHIKWEHNSDIVPDLLRLCKLLDEKVKQSKRVLVHCQCGVSRSASLVVAYGLYKDPSMSVQEAYDAIKKRSKWIGPNMNLIMQLQEFRTSLSRGGVLGSRGGFTPITASSAFSEWRGPFSATPLNAVRTGALSAGVATTTQTVEKGPRTITLGPSSAPSGVRWPLSDQPPPPVPTQRGRGISAVKPATAYVDPSGHIVPVLNVVEPEFSPDSSPFPVVPPELHHDDQDSATPTESLLASPRSAEFAMTPLQPSKEVEPADDFGLMSPTSTGLSSSPFDRSALLASLGMGSMQADNPASNVALPSRSRPQVQSAVHSEPAFQPARTLRGKISSPSLREQQELQSLQARIEASLPHRPVSTASYGTMDDALMSPRATEFTKNPFALALSTPDEKDKAQHLAADEAPRDTSTDPRSPAYTGVSPITRNILDFL</sequence>
<dbReference type="SMART" id="SM00195">
    <property type="entry name" value="DSPc"/>
    <property type="match status" value="1"/>
</dbReference>
<evidence type="ECO:0000256" key="3">
    <source>
        <dbReference type="ARBA" id="ARBA00022801"/>
    </source>
</evidence>
<dbReference type="GO" id="GO:0005829">
    <property type="term" value="C:cytosol"/>
    <property type="evidence" value="ECO:0007669"/>
    <property type="project" value="TreeGrafter"/>
</dbReference>
<evidence type="ECO:0000256" key="5">
    <source>
        <dbReference type="SAM" id="MobiDB-lite"/>
    </source>
</evidence>
<feature type="compositionally biased region" description="Polar residues" evidence="5">
    <location>
        <begin position="657"/>
        <end position="667"/>
    </location>
</feature>
<proteinExistence type="inferred from homology"/>
<dbReference type="OrthoDB" id="426001at2759"/>
<dbReference type="GO" id="GO:0005634">
    <property type="term" value="C:nucleus"/>
    <property type="evidence" value="ECO:0007669"/>
    <property type="project" value="TreeGrafter"/>
</dbReference>
<dbReference type="SUPFAM" id="SSF52799">
    <property type="entry name" value="(Phosphotyrosine protein) phosphatases II"/>
    <property type="match status" value="1"/>
</dbReference>
<evidence type="ECO:0000256" key="2">
    <source>
        <dbReference type="ARBA" id="ARBA00013064"/>
    </source>
</evidence>
<dbReference type="GO" id="GO:0008330">
    <property type="term" value="F:protein tyrosine/threonine phosphatase activity"/>
    <property type="evidence" value="ECO:0007669"/>
    <property type="project" value="TreeGrafter"/>
</dbReference>
<feature type="domain" description="Tyrosine-protein phosphatase" evidence="6">
    <location>
        <begin position="325"/>
        <end position="484"/>
    </location>
</feature>
<dbReference type="AlphaFoldDB" id="A0A9W7T078"/>
<dbReference type="PROSITE" id="PS00383">
    <property type="entry name" value="TYR_PHOSPHATASE_1"/>
    <property type="match status" value="1"/>
</dbReference>
<comment type="similarity">
    <text evidence="1">Belongs to the protein-tyrosine phosphatase family. Non-receptor class dual specificity subfamily.</text>
</comment>
<feature type="region of interest" description="Disordered" evidence="5">
    <location>
        <begin position="642"/>
        <end position="667"/>
    </location>
</feature>
<feature type="region of interest" description="Disordered" evidence="5">
    <location>
        <begin position="779"/>
        <end position="810"/>
    </location>
</feature>
<reference evidence="8 9" key="2">
    <citation type="journal article" date="2021" name="Curr. Genet.">
        <title>Genetic response to nitrogen starvation in the aggressive Eucalyptus foliar pathogen Teratosphaeria destructans.</title>
        <authorList>
            <person name="Havenga M."/>
            <person name="Wingfield B.D."/>
            <person name="Wingfield M.J."/>
            <person name="Dreyer L.L."/>
            <person name="Roets F."/>
            <person name="Aylward J."/>
        </authorList>
    </citation>
    <scope>NUCLEOTIDE SEQUENCE [LARGE SCALE GENOMIC DNA]</scope>
    <source>
        <strain evidence="8">CMW44962</strain>
    </source>
</reference>
<evidence type="ECO:0000259" key="7">
    <source>
        <dbReference type="PROSITE" id="PS50056"/>
    </source>
</evidence>
<gene>
    <name evidence="8" type="ORF">Tdes44962_MAKER06872</name>
</gene>
<dbReference type="InterPro" id="IPR029021">
    <property type="entry name" value="Prot-tyrosine_phosphatase-like"/>
</dbReference>
<feature type="region of interest" description="Disordered" evidence="5">
    <location>
        <begin position="1"/>
        <end position="149"/>
    </location>
</feature>
<dbReference type="PROSITE" id="PS50056">
    <property type="entry name" value="TYR_PHOSPHATASE_2"/>
    <property type="match status" value="1"/>
</dbReference>
<dbReference type="InterPro" id="IPR000340">
    <property type="entry name" value="Dual-sp_phosphatase_cat-dom"/>
</dbReference>
<dbReference type="GO" id="GO:0033550">
    <property type="term" value="F:MAP kinase tyrosine phosphatase activity"/>
    <property type="evidence" value="ECO:0007669"/>
    <property type="project" value="TreeGrafter"/>
</dbReference>
<feature type="region of interest" description="Disordered" evidence="5">
    <location>
        <begin position="537"/>
        <end position="570"/>
    </location>
</feature>
<feature type="region of interest" description="Disordered" evidence="5">
    <location>
        <begin position="321"/>
        <end position="388"/>
    </location>
</feature>
<feature type="compositionally biased region" description="Polar residues" evidence="5">
    <location>
        <begin position="121"/>
        <end position="136"/>
    </location>
</feature>
<keyword evidence="9" id="KW-1185">Reference proteome</keyword>
<dbReference type="InterPro" id="IPR016130">
    <property type="entry name" value="Tyr_Pase_AS"/>
</dbReference>
<organism evidence="8 9">
    <name type="scientific">Teratosphaeria destructans</name>
    <dbReference type="NCBI Taxonomy" id="418781"/>
    <lineage>
        <taxon>Eukaryota</taxon>
        <taxon>Fungi</taxon>
        <taxon>Dikarya</taxon>
        <taxon>Ascomycota</taxon>
        <taxon>Pezizomycotina</taxon>
        <taxon>Dothideomycetes</taxon>
        <taxon>Dothideomycetidae</taxon>
        <taxon>Mycosphaerellales</taxon>
        <taxon>Teratosphaeriaceae</taxon>
        <taxon>Teratosphaeria</taxon>
    </lineage>
</organism>
<comment type="caution">
    <text evidence="8">The sequence shown here is derived from an EMBL/GenBank/DDBJ whole genome shotgun (WGS) entry which is preliminary data.</text>
</comment>
<feature type="compositionally biased region" description="Basic and acidic residues" evidence="5">
    <location>
        <begin position="86"/>
        <end position="99"/>
    </location>
</feature>
<evidence type="ECO:0000313" key="8">
    <source>
        <dbReference type="EMBL" id="KAH9845082.1"/>
    </source>
</evidence>
<evidence type="ECO:0000259" key="6">
    <source>
        <dbReference type="PROSITE" id="PS50054"/>
    </source>
</evidence>
<dbReference type="CDD" id="cd14521">
    <property type="entry name" value="DSP_fungal_SDP1-like"/>
    <property type="match status" value="1"/>
</dbReference>
<evidence type="ECO:0000313" key="9">
    <source>
        <dbReference type="Proteomes" id="UP001138500"/>
    </source>
</evidence>
<dbReference type="GO" id="GO:0043409">
    <property type="term" value="P:negative regulation of MAPK cascade"/>
    <property type="evidence" value="ECO:0007669"/>
    <property type="project" value="TreeGrafter"/>
</dbReference>
<dbReference type="EMBL" id="RIBY02000147">
    <property type="protein sequence ID" value="KAH9845082.1"/>
    <property type="molecule type" value="Genomic_DNA"/>
</dbReference>
<protein>
    <recommendedName>
        <fullName evidence="2">protein-tyrosine-phosphatase</fullName>
        <ecNumber evidence="2">3.1.3.48</ecNumber>
    </recommendedName>
</protein>
<feature type="compositionally biased region" description="Basic and acidic residues" evidence="5">
    <location>
        <begin position="780"/>
        <end position="800"/>
    </location>
</feature>
<feature type="compositionally biased region" description="Polar residues" evidence="5">
    <location>
        <begin position="1"/>
        <end position="16"/>
    </location>
</feature>
<feature type="compositionally biased region" description="Basic and acidic residues" evidence="5">
    <location>
        <begin position="346"/>
        <end position="361"/>
    </location>
</feature>
<feature type="domain" description="Tyrosine specific protein phosphatases" evidence="7">
    <location>
        <begin position="404"/>
        <end position="461"/>
    </location>
</feature>
<dbReference type="Pfam" id="PF00782">
    <property type="entry name" value="DSPc"/>
    <property type="match status" value="1"/>
</dbReference>
<feature type="region of interest" description="Disordered" evidence="5">
    <location>
        <begin position="599"/>
        <end position="628"/>
    </location>
</feature>
<feature type="compositionally biased region" description="Low complexity" evidence="5">
    <location>
        <begin position="140"/>
        <end position="149"/>
    </location>
</feature>
<feature type="region of interest" description="Disordered" evidence="5">
    <location>
        <begin position="683"/>
        <end position="732"/>
    </location>
</feature>
<dbReference type="PROSITE" id="PS50054">
    <property type="entry name" value="TYR_PHOSPHATASE_DUAL"/>
    <property type="match status" value="1"/>
</dbReference>
<dbReference type="InterPro" id="IPR000387">
    <property type="entry name" value="Tyr_Pase_dom"/>
</dbReference>
<name>A0A9W7T078_9PEZI</name>
<feature type="compositionally biased region" description="Low complexity" evidence="5">
    <location>
        <begin position="41"/>
        <end position="76"/>
    </location>
</feature>
<dbReference type="Gene3D" id="3.90.190.10">
    <property type="entry name" value="Protein tyrosine phosphatase superfamily"/>
    <property type="match status" value="1"/>
</dbReference>
<feature type="compositionally biased region" description="Low complexity" evidence="5">
    <location>
        <begin position="722"/>
        <end position="732"/>
    </location>
</feature>
<feature type="region of interest" description="Disordered" evidence="5">
    <location>
        <begin position="162"/>
        <end position="213"/>
    </location>
</feature>
<reference evidence="8 9" key="1">
    <citation type="journal article" date="2018" name="IMA Fungus">
        <title>IMA Genome-F 10: Nine draft genome sequences of Claviceps purpurea s.lat., including C. arundinis, C. humidiphila, and C. cf. spartinae, pseudomolecules for the pitch canker pathogen Fusarium circinatum, draft genome of Davidsoniella eucalypti, Grosmannia galeiformis, Quambalaria eucalypti, and Teratosphaeria destructans.</title>
        <authorList>
            <person name="Wingfield B.D."/>
            <person name="Liu M."/>
            <person name="Nguyen H.D."/>
            <person name="Lane F.A."/>
            <person name="Morgan S.W."/>
            <person name="De Vos L."/>
            <person name="Wilken P.M."/>
            <person name="Duong T.A."/>
            <person name="Aylward J."/>
            <person name="Coetzee M.P."/>
            <person name="Dadej K."/>
            <person name="De Beer Z.W."/>
            <person name="Findlay W."/>
            <person name="Havenga M."/>
            <person name="Kolarik M."/>
            <person name="Menzies J.G."/>
            <person name="Naidoo K."/>
            <person name="Pochopski O."/>
            <person name="Shoukouhi P."/>
            <person name="Santana Q.C."/>
            <person name="Seifert K.A."/>
            <person name="Soal N."/>
            <person name="Steenkamp E.T."/>
            <person name="Tatham C.T."/>
            <person name="van der Nest M.A."/>
            <person name="Wingfield M.J."/>
        </authorList>
    </citation>
    <scope>NUCLEOTIDE SEQUENCE [LARGE SCALE GENOMIC DNA]</scope>
    <source>
        <strain evidence="8">CMW44962</strain>
    </source>
</reference>